<dbReference type="HOGENOM" id="CLU_396774_0_0_7"/>
<dbReference type="RefSeq" id="WP_013514494.1">
    <property type="nucleotide sequence ID" value="NC_014844.1"/>
</dbReference>
<dbReference type="Proteomes" id="UP000002191">
    <property type="component" value="Chromosome"/>
</dbReference>
<dbReference type="OrthoDB" id="5438555at2"/>
<keyword evidence="1" id="KW-0732">Signal</keyword>
<name>E6VX61_PSEA9</name>
<reference evidence="2 3" key="2">
    <citation type="journal article" date="2014" name="Genome Announc.">
        <title>Complete Genome Sequence of the Subsurface, Mesophilic Sulfate-Reducing Bacterium Desulfovibrio aespoeensis Aspo-2.</title>
        <authorList>
            <person name="Pedersen K."/>
            <person name="Bengtsson A."/>
            <person name="Edlund J."/>
            <person name="Rabe L."/>
            <person name="Hazen T."/>
            <person name="Chakraborty R."/>
            <person name="Goodwin L."/>
            <person name="Shapiro N."/>
        </authorList>
    </citation>
    <scope>NUCLEOTIDE SEQUENCE [LARGE SCALE GENOMIC DNA]</scope>
    <source>
        <strain evidence="3">ATCC 700646 / DSM 10631 / Aspo-2</strain>
    </source>
</reference>
<dbReference type="AlphaFoldDB" id="E6VX61"/>
<dbReference type="Pfam" id="PF13174">
    <property type="entry name" value="TPR_6"/>
    <property type="match status" value="2"/>
</dbReference>
<protein>
    <recommendedName>
        <fullName evidence="4">Tetratricopeptide repeat protein</fullName>
    </recommendedName>
</protein>
<dbReference type="InterPro" id="IPR019734">
    <property type="entry name" value="TPR_rpt"/>
</dbReference>
<dbReference type="KEGG" id="das:Daes_1554"/>
<dbReference type="Gene3D" id="1.25.40.10">
    <property type="entry name" value="Tetratricopeptide repeat domain"/>
    <property type="match status" value="1"/>
</dbReference>
<evidence type="ECO:0000256" key="1">
    <source>
        <dbReference type="SAM" id="SignalP"/>
    </source>
</evidence>
<gene>
    <name evidence="2" type="ordered locus">Daes_1554</name>
</gene>
<proteinExistence type="predicted"/>
<evidence type="ECO:0000313" key="3">
    <source>
        <dbReference type="Proteomes" id="UP000002191"/>
    </source>
</evidence>
<dbReference type="SUPFAM" id="SSF48452">
    <property type="entry name" value="TPR-like"/>
    <property type="match status" value="1"/>
</dbReference>
<feature type="signal peptide" evidence="1">
    <location>
        <begin position="1"/>
        <end position="23"/>
    </location>
</feature>
<organism evidence="2 3">
    <name type="scientific">Pseudodesulfovibrio aespoeensis (strain ATCC 700646 / DSM 10631 / Aspo-2)</name>
    <name type="common">Desulfovibrio aespoeensis</name>
    <dbReference type="NCBI Taxonomy" id="643562"/>
    <lineage>
        <taxon>Bacteria</taxon>
        <taxon>Pseudomonadati</taxon>
        <taxon>Thermodesulfobacteriota</taxon>
        <taxon>Desulfovibrionia</taxon>
        <taxon>Desulfovibrionales</taxon>
        <taxon>Desulfovibrionaceae</taxon>
    </lineage>
</organism>
<accession>E6VX61</accession>
<feature type="chain" id="PRO_5003213761" description="Tetratricopeptide repeat protein" evidence="1">
    <location>
        <begin position="24"/>
        <end position="697"/>
    </location>
</feature>
<dbReference type="InterPro" id="IPR011990">
    <property type="entry name" value="TPR-like_helical_dom_sf"/>
</dbReference>
<keyword evidence="3" id="KW-1185">Reference proteome</keyword>
<reference evidence="3" key="1">
    <citation type="submission" date="2010-12" db="EMBL/GenBank/DDBJ databases">
        <title>Complete sequence of Desulfovibrio aespoeensis Aspo-2.</title>
        <authorList>
            <consortium name="US DOE Joint Genome Institute"/>
            <person name="Lucas S."/>
            <person name="Copeland A."/>
            <person name="Lapidus A."/>
            <person name="Cheng J.-F."/>
            <person name="Goodwin L."/>
            <person name="Pitluck S."/>
            <person name="Chertkov O."/>
            <person name="Misra M."/>
            <person name="Detter J.C."/>
            <person name="Han C."/>
            <person name="Tapia R."/>
            <person name="Land M."/>
            <person name="Hauser L."/>
            <person name="Kyrpides N."/>
            <person name="Ivanova N."/>
            <person name="Ovchinnikova G."/>
            <person name="Pedersen K."/>
            <person name="Jagevall S."/>
            <person name="Hazen T."/>
            <person name="Woyke T."/>
        </authorList>
    </citation>
    <scope>NUCLEOTIDE SEQUENCE [LARGE SCALE GENOMIC DNA]</scope>
    <source>
        <strain evidence="3">ATCC 700646 / DSM 10631 / Aspo-2</strain>
    </source>
</reference>
<evidence type="ECO:0008006" key="4">
    <source>
        <dbReference type="Google" id="ProtNLM"/>
    </source>
</evidence>
<dbReference type="EMBL" id="CP002431">
    <property type="protein sequence ID" value="ADU62567.1"/>
    <property type="molecule type" value="Genomic_DNA"/>
</dbReference>
<evidence type="ECO:0000313" key="2">
    <source>
        <dbReference type="EMBL" id="ADU62567.1"/>
    </source>
</evidence>
<dbReference type="eggNOG" id="COG1729">
    <property type="taxonomic scope" value="Bacteria"/>
</dbReference>
<sequence length="697" mass="77637">MKRILIILAAGVLVLHGFAFDCAAQSASADSFEGWLEKYGAWDRLEQEYASESSSDAPDVILKRAEVYLNLNSPGKALEIIEMTPAFADNAYEIERLWLGGKAQRAMGDLNKAVLWFSQSASLTPDANTMIRRFKDEAGLEHVWMDVWLKRFWSFRANTTLSRDVQYEALKRIQSVGATVWGGSYWTTAGTALASQVHGQSPSPATGGVASMVSQADSDAIVKALALVSLENFEEAKVSVETLSRDEVRAFWRMVIDFLETGSLPSDLTVFDGGNYLKANAFWEGNLLAPYSVSRSQWLLGNPESGPWTSFRNNILSMPLDDANRAIDNELGSMLISEQTGALLGSFKFALALANGDFITSANAWNKTDKRMLPLALQLAGAMRFKDNLNNLLPENQAEAIKVHPILTALCSAGGYEVNADEAPFWISAPADKITPLSQRDWPMDKLLLLASWQQEFLKSPTEDLAKRSAYLFDDTAFGIESTLYLADQAVRLNQLQLGAFYLNSIKADTLGPAQKMKWYDVKLRLELETGREDAALETYRQMAASSEAIPVMTRLRMALLFQQKRDFVTARDQLLAIWASRDTITTTLQAETLFWLGEGEQGMQNTEKALDYYLQLAWKYPQENIWALTAMYRASLIYEKQGKYDTAKRLLNTVVSRADRKEQREAAKARIDAIDKKMGKGGQTPTTGGSTLVYPF</sequence>